<dbReference type="Proteomes" id="UP001189122">
    <property type="component" value="Unassembled WGS sequence"/>
</dbReference>
<keyword evidence="3" id="KW-0805">Transcription regulation</keyword>
<dbReference type="EMBL" id="LR743603">
    <property type="protein sequence ID" value="CAA2633203.1"/>
    <property type="molecule type" value="Genomic_DNA"/>
</dbReference>
<dbReference type="InterPro" id="IPR011598">
    <property type="entry name" value="bHLH_dom"/>
</dbReference>
<feature type="domain" description="BHLH" evidence="8">
    <location>
        <begin position="220"/>
        <end position="270"/>
    </location>
</feature>
<dbReference type="EMBL" id="CACRZD030000016">
    <property type="protein sequence ID" value="CAA6672325.1"/>
    <property type="molecule type" value="Genomic_DNA"/>
</dbReference>
<dbReference type="GO" id="GO:0046983">
    <property type="term" value="F:protein dimerization activity"/>
    <property type="evidence" value="ECO:0007669"/>
    <property type="project" value="InterPro"/>
</dbReference>
<dbReference type="GO" id="GO:0000981">
    <property type="term" value="F:DNA-binding transcription factor activity, RNA polymerase II-specific"/>
    <property type="evidence" value="ECO:0007669"/>
    <property type="project" value="TreeGrafter"/>
</dbReference>
<dbReference type="PANTHER" id="PTHR16223">
    <property type="entry name" value="TRANSCRIPTION FACTOR BHLH83-RELATED"/>
    <property type="match status" value="1"/>
</dbReference>
<organism evidence="9">
    <name type="scientific">Spirodela intermedia</name>
    <name type="common">Intermediate duckweed</name>
    <dbReference type="NCBI Taxonomy" id="51605"/>
    <lineage>
        <taxon>Eukaryota</taxon>
        <taxon>Viridiplantae</taxon>
        <taxon>Streptophyta</taxon>
        <taxon>Embryophyta</taxon>
        <taxon>Tracheophyta</taxon>
        <taxon>Spermatophyta</taxon>
        <taxon>Magnoliopsida</taxon>
        <taxon>Liliopsida</taxon>
        <taxon>Araceae</taxon>
        <taxon>Lemnoideae</taxon>
        <taxon>Spirodela</taxon>
    </lineage>
</organism>
<accession>A0A7I8JRD4</accession>
<dbReference type="AlphaFoldDB" id="A0A7I8JRD4"/>
<dbReference type="Pfam" id="PF00010">
    <property type="entry name" value="HLH"/>
    <property type="match status" value="1"/>
</dbReference>
<keyword evidence="4" id="KW-0238">DNA-binding</keyword>
<dbReference type="GO" id="GO:0005634">
    <property type="term" value="C:nucleus"/>
    <property type="evidence" value="ECO:0007669"/>
    <property type="project" value="UniProtKB-SubCell"/>
</dbReference>
<comment type="subcellular location">
    <subcellularLocation>
        <location evidence="1">Nucleus</location>
    </subcellularLocation>
</comment>
<comment type="similarity">
    <text evidence="2">Belongs to the bHLH protein family.</text>
</comment>
<proteinExistence type="inferred from homology"/>
<evidence type="ECO:0000256" key="5">
    <source>
        <dbReference type="ARBA" id="ARBA00023163"/>
    </source>
</evidence>
<evidence type="ECO:0000256" key="2">
    <source>
        <dbReference type="ARBA" id="ARBA00005510"/>
    </source>
</evidence>
<evidence type="ECO:0000256" key="4">
    <source>
        <dbReference type="ARBA" id="ARBA00023125"/>
    </source>
</evidence>
<evidence type="ECO:0000256" key="3">
    <source>
        <dbReference type="ARBA" id="ARBA00023015"/>
    </source>
</evidence>
<evidence type="ECO:0000313" key="9">
    <source>
        <dbReference type="EMBL" id="CAA2633203.1"/>
    </source>
</evidence>
<protein>
    <recommendedName>
        <fullName evidence="8">BHLH domain-containing protein</fullName>
    </recommendedName>
</protein>
<dbReference type="SUPFAM" id="SSF47459">
    <property type="entry name" value="HLH, helix-loop-helix DNA-binding domain"/>
    <property type="match status" value="1"/>
</dbReference>
<gene>
    <name evidence="9" type="ORF">SI7747_16018736</name>
</gene>
<dbReference type="InterPro" id="IPR045843">
    <property type="entry name" value="IND-like"/>
</dbReference>
<dbReference type="InterPro" id="IPR036638">
    <property type="entry name" value="HLH_DNA-bd_sf"/>
</dbReference>
<dbReference type="SMART" id="SM00353">
    <property type="entry name" value="HLH"/>
    <property type="match status" value="1"/>
</dbReference>
<dbReference type="FunFam" id="4.10.280.10:FF:000021">
    <property type="entry name" value="Transcription factor bHLH130 family"/>
    <property type="match status" value="1"/>
</dbReference>
<feature type="region of interest" description="Disordered" evidence="7">
    <location>
        <begin position="33"/>
        <end position="58"/>
    </location>
</feature>
<sequence>MSSGLSRYRSATALIGETGEDFFTLRSSATETEATAARFTSPNPREQIGGKSPTTSGAAISTVHRRLHLMTATGTEHRQKAGSSSSTSPMMYYSLREISFSPSLHLRGGSGNPSGESQQLQSSPPEQLRDRLFSELSLEQEPDEHSARQFPSLDLMSHISELPGLPISSWEDPSLLSDGFVGSLRRIRDPPELVEDFAGDGVPTPVPRRGPCKIRAKRGCATHPRSIAERERRTRISERIKKLQELVPNMDKQLSTAEMLDMALDYIRDLQEQVKKLSKSKADCTCPDNDGV</sequence>
<dbReference type="PROSITE" id="PS50888">
    <property type="entry name" value="BHLH"/>
    <property type="match status" value="1"/>
</dbReference>
<feature type="compositionally biased region" description="Low complexity" evidence="7">
    <location>
        <begin position="113"/>
        <end position="126"/>
    </location>
</feature>
<keyword evidence="10" id="KW-1185">Reference proteome</keyword>
<name>A0A7I8JRD4_SPIIN</name>
<feature type="region of interest" description="Disordered" evidence="7">
    <location>
        <begin position="103"/>
        <end position="127"/>
    </location>
</feature>
<evidence type="ECO:0000259" key="8">
    <source>
        <dbReference type="PROSITE" id="PS50888"/>
    </source>
</evidence>
<keyword evidence="5" id="KW-0804">Transcription</keyword>
<evidence type="ECO:0000256" key="7">
    <source>
        <dbReference type="SAM" id="MobiDB-lite"/>
    </source>
</evidence>
<evidence type="ECO:0000313" key="10">
    <source>
        <dbReference type="Proteomes" id="UP001189122"/>
    </source>
</evidence>
<reference evidence="9 10" key="1">
    <citation type="submission" date="2019-12" db="EMBL/GenBank/DDBJ databases">
        <authorList>
            <person name="Scholz U."/>
            <person name="Mascher M."/>
            <person name="Fiebig A."/>
        </authorList>
    </citation>
    <scope>NUCLEOTIDE SEQUENCE</scope>
</reference>
<dbReference type="PANTHER" id="PTHR16223:SF125">
    <property type="entry name" value="OS08G0506700 PROTEIN"/>
    <property type="match status" value="1"/>
</dbReference>
<dbReference type="GO" id="GO:0000978">
    <property type="term" value="F:RNA polymerase II cis-regulatory region sequence-specific DNA binding"/>
    <property type="evidence" value="ECO:0007669"/>
    <property type="project" value="TreeGrafter"/>
</dbReference>
<dbReference type="Gene3D" id="4.10.280.10">
    <property type="entry name" value="Helix-loop-helix DNA-binding domain"/>
    <property type="match status" value="1"/>
</dbReference>
<evidence type="ECO:0000256" key="1">
    <source>
        <dbReference type="ARBA" id="ARBA00004123"/>
    </source>
</evidence>
<evidence type="ECO:0000256" key="6">
    <source>
        <dbReference type="ARBA" id="ARBA00023242"/>
    </source>
</evidence>
<keyword evidence="6" id="KW-0539">Nucleus</keyword>